<name>A0A834EF31_9CHIR</name>
<dbReference type="EMBL" id="JABVXQ010000004">
    <property type="protein sequence ID" value="KAF6114679.1"/>
    <property type="molecule type" value="Genomic_DNA"/>
</dbReference>
<accession>A0A834EF31</accession>
<reference evidence="2 3" key="1">
    <citation type="journal article" date="2020" name="Nature">
        <title>Six reference-quality genomes reveal evolution of bat adaptations.</title>
        <authorList>
            <person name="Jebb D."/>
            <person name="Huang Z."/>
            <person name="Pippel M."/>
            <person name="Hughes G.M."/>
            <person name="Lavrichenko K."/>
            <person name="Devanna P."/>
            <person name="Winkler S."/>
            <person name="Jermiin L.S."/>
            <person name="Skirmuntt E.C."/>
            <person name="Katzourakis A."/>
            <person name="Burkitt-Gray L."/>
            <person name="Ray D.A."/>
            <person name="Sullivan K.A.M."/>
            <person name="Roscito J.G."/>
            <person name="Kirilenko B.M."/>
            <person name="Davalos L.M."/>
            <person name="Corthals A.P."/>
            <person name="Power M.L."/>
            <person name="Jones G."/>
            <person name="Ransome R.D."/>
            <person name="Dechmann D.K.N."/>
            <person name="Locatelli A.G."/>
            <person name="Puechmaille S.J."/>
            <person name="Fedrigo O."/>
            <person name="Jarvis E.D."/>
            <person name="Hiller M."/>
            <person name="Vernes S.C."/>
            <person name="Myers E.W."/>
            <person name="Teeling E.C."/>
        </authorList>
    </citation>
    <scope>NUCLEOTIDE SEQUENCE [LARGE SCALE GENOMIC DNA]</scope>
    <source>
        <strain evidence="2">Bat1K_MPI-CBG_1</strain>
    </source>
</reference>
<proteinExistence type="predicted"/>
<dbReference type="AlphaFoldDB" id="A0A834EF31"/>
<comment type="caution">
    <text evidence="2">The sequence shown here is derived from an EMBL/GenBank/DDBJ whole genome shotgun (WGS) entry which is preliminary data.</text>
</comment>
<evidence type="ECO:0000313" key="3">
    <source>
        <dbReference type="Proteomes" id="UP000664940"/>
    </source>
</evidence>
<keyword evidence="1" id="KW-0472">Membrane</keyword>
<feature type="transmembrane region" description="Helical" evidence="1">
    <location>
        <begin position="90"/>
        <end position="108"/>
    </location>
</feature>
<keyword evidence="1" id="KW-1133">Transmembrane helix</keyword>
<organism evidence="2 3">
    <name type="scientific">Phyllostomus discolor</name>
    <name type="common">pale spear-nosed bat</name>
    <dbReference type="NCBI Taxonomy" id="89673"/>
    <lineage>
        <taxon>Eukaryota</taxon>
        <taxon>Metazoa</taxon>
        <taxon>Chordata</taxon>
        <taxon>Craniata</taxon>
        <taxon>Vertebrata</taxon>
        <taxon>Euteleostomi</taxon>
        <taxon>Mammalia</taxon>
        <taxon>Eutheria</taxon>
        <taxon>Laurasiatheria</taxon>
        <taxon>Chiroptera</taxon>
        <taxon>Yangochiroptera</taxon>
        <taxon>Phyllostomidae</taxon>
        <taxon>Phyllostominae</taxon>
        <taxon>Phyllostomus</taxon>
    </lineage>
</organism>
<protein>
    <submittedName>
        <fullName evidence="2">Uncharacterized protein</fullName>
    </submittedName>
</protein>
<evidence type="ECO:0000313" key="2">
    <source>
        <dbReference type="EMBL" id="KAF6114679.1"/>
    </source>
</evidence>
<keyword evidence="1" id="KW-0812">Transmembrane</keyword>
<evidence type="ECO:0000256" key="1">
    <source>
        <dbReference type="SAM" id="Phobius"/>
    </source>
</evidence>
<sequence>MHILYLNYFKEILGGTYENTTFVVVVVVQVRLSPFSIPPLLPPTPTIPTSHPQSYPLWLCPSVLYTCSLTTLPPFPSFTPSHLPSDYCQFVLNFIVSLVIFCLLVLLIRFHLQVRSYVEIPLFKMKND</sequence>
<dbReference type="Proteomes" id="UP000664940">
    <property type="component" value="Unassembled WGS sequence"/>
</dbReference>
<gene>
    <name evidence="2" type="ORF">HJG60_010632</name>
</gene>